<sequence length="112" mass="13224">MKRAFRLEVNNALLLKEVVEKYISSFQFNLEDVVVVEWYQRSVLNKIIFPDKPIIALKLSEVIALKEVVSKMYTRLHFLDDGAKVEILNWFNQLQTIIFNEGVKYQSEWKTA</sequence>
<dbReference type="RefSeq" id="WP_169657316.1">
    <property type="nucleotide sequence ID" value="NZ_JABANE010000033.1"/>
</dbReference>
<comment type="caution">
    <text evidence="1">The sequence shown here is derived from an EMBL/GenBank/DDBJ whole genome shotgun (WGS) entry which is preliminary data.</text>
</comment>
<keyword evidence="2" id="KW-1185">Reference proteome</keyword>
<gene>
    <name evidence="1" type="ORF">HHU12_13730</name>
</gene>
<protein>
    <submittedName>
        <fullName evidence="1">Uncharacterized protein</fullName>
    </submittedName>
</protein>
<dbReference type="EMBL" id="JABANE010000033">
    <property type="protein sequence ID" value="NME69029.1"/>
    <property type="molecule type" value="Genomic_DNA"/>
</dbReference>
<name>A0A7X9X9T6_9BACT</name>
<accession>A0A7X9X9T6</accession>
<proteinExistence type="predicted"/>
<dbReference type="Proteomes" id="UP000576082">
    <property type="component" value="Unassembled WGS sequence"/>
</dbReference>
<organism evidence="1 2">
    <name type="scientific">Flammeovirga aprica JL-4</name>
    <dbReference type="NCBI Taxonomy" id="694437"/>
    <lineage>
        <taxon>Bacteria</taxon>
        <taxon>Pseudomonadati</taxon>
        <taxon>Bacteroidota</taxon>
        <taxon>Cytophagia</taxon>
        <taxon>Cytophagales</taxon>
        <taxon>Flammeovirgaceae</taxon>
        <taxon>Flammeovirga</taxon>
    </lineage>
</organism>
<reference evidence="1 2" key="1">
    <citation type="submission" date="2020-04" db="EMBL/GenBank/DDBJ databases">
        <title>Flammeovirga sp. SR4, a novel species isolated from seawater.</title>
        <authorList>
            <person name="Wang X."/>
        </authorList>
    </citation>
    <scope>NUCLEOTIDE SEQUENCE [LARGE SCALE GENOMIC DNA]</scope>
    <source>
        <strain evidence="1 2">ATCC 23126</strain>
    </source>
</reference>
<evidence type="ECO:0000313" key="2">
    <source>
        <dbReference type="Proteomes" id="UP000576082"/>
    </source>
</evidence>
<dbReference type="AlphaFoldDB" id="A0A7X9X9T6"/>
<evidence type="ECO:0000313" key="1">
    <source>
        <dbReference type="EMBL" id="NME69029.1"/>
    </source>
</evidence>